<protein>
    <submittedName>
        <fullName evidence="2">Uncharacterized protein</fullName>
    </submittedName>
</protein>
<dbReference type="Proteomes" id="UP000184330">
    <property type="component" value="Unassembled WGS sequence"/>
</dbReference>
<dbReference type="AlphaFoldDB" id="A0A1L7XJH7"/>
<accession>A0A1L7XJH7</accession>
<feature type="compositionally biased region" description="Polar residues" evidence="1">
    <location>
        <begin position="132"/>
        <end position="148"/>
    </location>
</feature>
<dbReference type="OrthoDB" id="10545310at2759"/>
<proteinExistence type="predicted"/>
<feature type="compositionally biased region" description="Basic and acidic residues" evidence="1">
    <location>
        <begin position="262"/>
        <end position="280"/>
    </location>
</feature>
<evidence type="ECO:0000313" key="2">
    <source>
        <dbReference type="EMBL" id="CZR65173.1"/>
    </source>
</evidence>
<sequence length="458" mass="49950">MSYIPEPPRRTSNGGTPLILKKSHKRTLAQQLPTSSAPTSSAPTSSAPTSSAPTSSAPTSSAPTSSASALTASKPAPKPAPKPQTLSPGQRFPAPKALSSHERLSATTLSSTPPTATLTSLAATQEAKEETLSPSERFSDSKASSSSQEFKERTAALTAKLAKARENIKKPLPRISEDSPFTSMCDCILRSVLHDCNHLVLTYAQKCVNWKEDAPCKETIRRRGMTEYDDGACPKCKAEKAEKELHQKNLEDVKKKRTARISMEDDRSTACEDERHGTALEPTREEVANVEQQVEGTSQHSKDGNLKVLPEEVQRQGLNIVSSESVSQAIQAGLLEMLKSAKVASAMDDPAGRARNLQILVAKTMMKGAVQDAFKILGQERTWRHPYHVGMEAKDAMDRFETAAREGNEKQMALEKEKFFGEISSYAESLENVHKAAEVKLLEECEEAVQLFFETLLG</sequence>
<evidence type="ECO:0000256" key="1">
    <source>
        <dbReference type="SAM" id="MobiDB-lite"/>
    </source>
</evidence>
<evidence type="ECO:0000313" key="3">
    <source>
        <dbReference type="Proteomes" id="UP000184330"/>
    </source>
</evidence>
<keyword evidence="3" id="KW-1185">Reference proteome</keyword>
<feature type="compositionally biased region" description="Low complexity" evidence="1">
    <location>
        <begin position="33"/>
        <end position="75"/>
    </location>
</feature>
<name>A0A1L7XJH7_9HELO</name>
<organism evidence="2 3">
    <name type="scientific">Phialocephala subalpina</name>
    <dbReference type="NCBI Taxonomy" id="576137"/>
    <lineage>
        <taxon>Eukaryota</taxon>
        <taxon>Fungi</taxon>
        <taxon>Dikarya</taxon>
        <taxon>Ascomycota</taxon>
        <taxon>Pezizomycotina</taxon>
        <taxon>Leotiomycetes</taxon>
        <taxon>Helotiales</taxon>
        <taxon>Mollisiaceae</taxon>
        <taxon>Phialocephala</taxon>
        <taxon>Phialocephala fortinii species complex</taxon>
    </lineage>
</organism>
<feature type="region of interest" description="Disordered" evidence="1">
    <location>
        <begin position="1"/>
        <end position="151"/>
    </location>
</feature>
<feature type="region of interest" description="Disordered" evidence="1">
    <location>
        <begin position="253"/>
        <end position="280"/>
    </location>
</feature>
<gene>
    <name evidence="2" type="ORF">PAC_15073</name>
</gene>
<reference evidence="2 3" key="1">
    <citation type="submission" date="2016-03" db="EMBL/GenBank/DDBJ databases">
        <authorList>
            <person name="Ploux O."/>
        </authorList>
    </citation>
    <scope>NUCLEOTIDE SEQUENCE [LARGE SCALE GENOMIC DNA]</scope>
    <source>
        <strain evidence="2 3">UAMH 11012</strain>
    </source>
</reference>
<dbReference type="EMBL" id="FJOG01000029">
    <property type="protein sequence ID" value="CZR65173.1"/>
    <property type="molecule type" value="Genomic_DNA"/>
</dbReference>
<feature type="compositionally biased region" description="Low complexity" evidence="1">
    <location>
        <begin position="105"/>
        <end position="124"/>
    </location>
</feature>